<feature type="region of interest" description="Disordered" evidence="1">
    <location>
        <begin position="382"/>
        <end position="418"/>
    </location>
</feature>
<keyword evidence="3" id="KW-1185">Reference proteome</keyword>
<accession>A0A0C9WNY4</accession>
<dbReference type="HOGENOM" id="CLU_574994_0_0_1"/>
<reference evidence="2 3" key="1">
    <citation type="submission" date="2014-04" db="EMBL/GenBank/DDBJ databases">
        <authorList>
            <consortium name="DOE Joint Genome Institute"/>
            <person name="Kuo A."/>
            <person name="Kohler A."/>
            <person name="Nagy L.G."/>
            <person name="Floudas D."/>
            <person name="Copeland A."/>
            <person name="Barry K.W."/>
            <person name="Cichocki N."/>
            <person name="Veneault-Fourrey C."/>
            <person name="LaButti K."/>
            <person name="Lindquist E.A."/>
            <person name="Lipzen A."/>
            <person name="Lundell T."/>
            <person name="Morin E."/>
            <person name="Murat C."/>
            <person name="Sun H."/>
            <person name="Tunlid A."/>
            <person name="Henrissat B."/>
            <person name="Grigoriev I.V."/>
            <person name="Hibbett D.S."/>
            <person name="Martin F."/>
            <person name="Nordberg H.P."/>
            <person name="Cantor M.N."/>
            <person name="Hua S.X."/>
        </authorList>
    </citation>
    <scope>NUCLEOTIDE SEQUENCE [LARGE SCALE GENOMIC DNA]</scope>
    <source>
        <strain evidence="2 3">LaAM-08-1</strain>
    </source>
</reference>
<sequence>MPEYVELVSSCQLAKHWFDHVKDKSDLCLKNIYINTSKAEEKSSKIHPLAKEGLPYPLAAGSKVKRGPRLAQEAVSITDATFHLTGVTFDPGRFAHFVEAFYCHVACTHEKVWDLVKPFLRGNFFISVRNSDRLAYTSWLAVHGKDQTNILKRLRIQYNDLMTWLSNACEDKVPRCCDSESGFFDLVEPSFLKAGLEKDHNLGELIFGHDIWVAYSGKLWISNILTAYFKRRGIDVSQPKYLHPTVTSYNPLFFSGEQLRKSWLETTLHYTNDKSLWSVIPQLPSNTHPTGYSTYDPFNEKGKGRRKSNGPPTITAAPRHEKEKQLFNHIVNYSINYAVGPLDYCGIAHIQHNKVILCRNDPQVSKYLCDRLEQGIRRRQHLQPGTQKVANPKAFKRKRRDVEAESTHHENQHPPAAPAKVKCTCTSIDSTKQDEEIIANFDAVSKHLLSFNKPVSELEGVDHLIPLELDFQFSI</sequence>
<reference evidence="3" key="2">
    <citation type="submission" date="2015-01" db="EMBL/GenBank/DDBJ databases">
        <title>Evolutionary Origins and Diversification of the Mycorrhizal Mutualists.</title>
        <authorList>
            <consortium name="DOE Joint Genome Institute"/>
            <consortium name="Mycorrhizal Genomics Consortium"/>
            <person name="Kohler A."/>
            <person name="Kuo A."/>
            <person name="Nagy L.G."/>
            <person name="Floudas D."/>
            <person name="Copeland A."/>
            <person name="Barry K.W."/>
            <person name="Cichocki N."/>
            <person name="Veneault-Fourrey C."/>
            <person name="LaButti K."/>
            <person name="Lindquist E.A."/>
            <person name="Lipzen A."/>
            <person name="Lundell T."/>
            <person name="Morin E."/>
            <person name="Murat C."/>
            <person name="Riley R."/>
            <person name="Ohm R."/>
            <person name="Sun H."/>
            <person name="Tunlid A."/>
            <person name="Henrissat B."/>
            <person name="Grigoriev I.V."/>
            <person name="Hibbett D.S."/>
            <person name="Martin F."/>
        </authorList>
    </citation>
    <scope>NUCLEOTIDE SEQUENCE [LARGE SCALE GENOMIC DNA]</scope>
    <source>
        <strain evidence="3">LaAM-08-1</strain>
    </source>
</reference>
<feature type="compositionally biased region" description="Basic and acidic residues" evidence="1">
    <location>
        <begin position="400"/>
        <end position="412"/>
    </location>
</feature>
<proteinExistence type="predicted"/>
<dbReference type="OrthoDB" id="3268838at2759"/>
<protein>
    <submittedName>
        <fullName evidence="2">Uncharacterized protein</fullName>
    </submittedName>
</protein>
<organism evidence="2 3">
    <name type="scientific">Laccaria amethystina LaAM-08-1</name>
    <dbReference type="NCBI Taxonomy" id="1095629"/>
    <lineage>
        <taxon>Eukaryota</taxon>
        <taxon>Fungi</taxon>
        <taxon>Dikarya</taxon>
        <taxon>Basidiomycota</taxon>
        <taxon>Agaricomycotina</taxon>
        <taxon>Agaricomycetes</taxon>
        <taxon>Agaricomycetidae</taxon>
        <taxon>Agaricales</taxon>
        <taxon>Agaricineae</taxon>
        <taxon>Hydnangiaceae</taxon>
        <taxon>Laccaria</taxon>
    </lineage>
</organism>
<evidence type="ECO:0000313" key="2">
    <source>
        <dbReference type="EMBL" id="KIJ99464.1"/>
    </source>
</evidence>
<feature type="region of interest" description="Disordered" evidence="1">
    <location>
        <begin position="297"/>
        <end position="319"/>
    </location>
</feature>
<dbReference type="AlphaFoldDB" id="A0A0C9WNY4"/>
<dbReference type="EMBL" id="KN838647">
    <property type="protein sequence ID" value="KIJ99464.1"/>
    <property type="molecule type" value="Genomic_DNA"/>
</dbReference>
<dbReference type="Proteomes" id="UP000054477">
    <property type="component" value="Unassembled WGS sequence"/>
</dbReference>
<gene>
    <name evidence="2" type="ORF">K443DRAFT_8420</name>
</gene>
<evidence type="ECO:0000313" key="3">
    <source>
        <dbReference type="Proteomes" id="UP000054477"/>
    </source>
</evidence>
<evidence type="ECO:0000256" key="1">
    <source>
        <dbReference type="SAM" id="MobiDB-lite"/>
    </source>
</evidence>
<name>A0A0C9WNY4_9AGAR</name>